<sequence>MQLCLSSLPSVSTSDTQICDVLVDLESGDKIVNIDTNTCEPLRKRKCLPQIPSIGGSLGGGCLEAGGGGGSGTRGRVPRGWWWIGASWQGGSRPGIGGSRQAPRGRGEKKSQADAEIEMLKSNIESCEREINSLKYELHINSNELEIRNEEKNMSVRSAEVANKQHLEGVKKIAKLEAECQRLCGLVRKKYPGPATLAQMKLEVESLGRDYGGSRKFHKENEQLTKCLLAMEEETKILKEALAHRNSEFQASRSICAKTSSKLQSLEAQLQANFEHKSPQKSTIR</sequence>
<protein>
    <submittedName>
        <fullName evidence="4">Uncharacterized protein</fullName>
    </submittedName>
</protein>
<name>A0AAF0QVB3_SOLVR</name>
<dbReference type="Proteomes" id="UP001234989">
    <property type="component" value="Chromosome 4"/>
</dbReference>
<evidence type="ECO:0000313" key="5">
    <source>
        <dbReference type="Proteomes" id="UP001234989"/>
    </source>
</evidence>
<gene>
    <name evidence="4" type="ORF">MTR67_020014</name>
</gene>
<reference evidence="4" key="1">
    <citation type="submission" date="2023-08" db="EMBL/GenBank/DDBJ databases">
        <title>A de novo genome assembly of Solanum verrucosum Schlechtendal, a Mexican diploid species geographically isolated from the other diploid A-genome species in potato relatives.</title>
        <authorList>
            <person name="Hosaka K."/>
        </authorList>
    </citation>
    <scope>NUCLEOTIDE SEQUENCE</scope>
    <source>
        <tissue evidence="4">Young leaves</tissue>
    </source>
</reference>
<dbReference type="PANTHER" id="PTHR31580:SF4">
    <property type="entry name" value="FILAMENT-LIKE PLANT PROTEIN 6"/>
    <property type="match status" value="1"/>
</dbReference>
<comment type="similarity">
    <text evidence="1">Belongs to the FPP family.</text>
</comment>
<dbReference type="AlphaFoldDB" id="A0AAF0QVB3"/>
<dbReference type="PANTHER" id="PTHR31580">
    <property type="entry name" value="FILAMENT-LIKE PLANT PROTEIN 4"/>
    <property type="match status" value="1"/>
</dbReference>
<dbReference type="InterPro" id="IPR008587">
    <property type="entry name" value="FPP_plant"/>
</dbReference>
<keyword evidence="2" id="KW-0175">Coiled coil</keyword>
<evidence type="ECO:0000256" key="3">
    <source>
        <dbReference type="SAM" id="MobiDB-lite"/>
    </source>
</evidence>
<proteinExistence type="inferred from homology"/>
<evidence type="ECO:0000256" key="2">
    <source>
        <dbReference type="ARBA" id="ARBA00023054"/>
    </source>
</evidence>
<evidence type="ECO:0000313" key="4">
    <source>
        <dbReference type="EMBL" id="WMV26629.1"/>
    </source>
</evidence>
<dbReference type="EMBL" id="CP133615">
    <property type="protein sequence ID" value="WMV26629.1"/>
    <property type="molecule type" value="Genomic_DNA"/>
</dbReference>
<dbReference type="Pfam" id="PF05911">
    <property type="entry name" value="FPP"/>
    <property type="match status" value="1"/>
</dbReference>
<feature type="region of interest" description="Disordered" evidence="3">
    <location>
        <begin position="88"/>
        <end position="113"/>
    </location>
</feature>
<organism evidence="4 5">
    <name type="scientific">Solanum verrucosum</name>
    <dbReference type="NCBI Taxonomy" id="315347"/>
    <lineage>
        <taxon>Eukaryota</taxon>
        <taxon>Viridiplantae</taxon>
        <taxon>Streptophyta</taxon>
        <taxon>Embryophyta</taxon>
        <taxon>Tracheophyta</taxon>
        <taxon>Spermatophyta</taxon>
        <taxon>Magnoliopsida</taxon>
        <taxon>eudicotyledons</taxon>
        <taxon>Gunneridae</taxon>
        <taxon>Pentapetalae</taxon>
        <taxon>asterids</taxon>
        <taxon>lamiids</taxon>
        <taxon>Solanales</taxon>
        <taxon>Solanaceae</taxon>
        <taxon>Solanoideae</taxon>
        <taxon>Solaneae</taxon>
        <taxon>Solanum</taxon>
    </lineage>
</organism>
<evidence type="ECO:0000256" key="1">
    <source>
        <dbReference type="ARBA" id="ARBA00005921"/>
    </source>
</evidence>
<accession>A0AAF0QVB3</accession>
<keyword evidence="5" id="KW-1185">Reference proteome</keyword>